<evidence type="ECO:0000256" key="2">
    <source>
        <dbReference type="ARBA" id="ARBA00023172"/>
    </source>
</evidence>
<evidence type="ECO:0000313" key="3">
    <source>
        <dbReference type="EMBL" id="ANB71153.1"/>
    </source>
</evidence>
<dbReference type="AlphaFoldDB" id="A0A167VQE9"/>
<dbReference type="RefSeq" id="WP_007179479.1">
    <property type="nucleotide sequence ID" value="NZ_CP014578.1"/>
</dbReference>
<dbReference type="Proteomes" id="UP000076852">
    <property type="component" value="Chromosome 1"/>
</dbReference>
<protein>
    <recommendedName>
        <fullName evidence="5">Tyr recombinase domain-containing protein</fullName>
    </recommendedName>
</protein>
<dbReference type="InterPro" id="IPR010998">
    <property type="entry name" value="Integrase_recombinase_N"/>
</dbReference>
<dbReference type="InterPro" id="IPR013762">
    <property type="entry name" value="Integrase-like_cat_sf"/>
</dbReference>
<name>A0A167VQE9_9BURK</name>
<dbReference type="SUPFAM" id="SSF56349">
    <property type="entry name" value="DNA breaking-rejoining enzymes"/>
    <property type="match status" value="1"/>
</dbReference>
<reference evidence="3 4" key="1">
    <citation type="journal article" date="2016" name="Gene">
        <title>PacBio SMRT assembly of a complex multi-replicon genome reveals chlorocatechol degradative operon in a region of genome plasticity.</title>
        <authorList>
            <person name="Ricker N."/>
            <person name="Shen S.Y."/>
            <person name="Goordial J."/>
            <person name="Jin S."/>
            <person name="Fulthorpe R.R."/>
        </authorList>
    </citation>
    <scope>NUCLEOTIDE SEQUENCE [LARGE SCALE GENOMIC DNA]</scope>
    <source>
        <strain evidence="3 4">OLGA172</strain>
    </source>
</reference>
<evidence type="ECO:0000256" key="1">
    <source>
        <dbReference type="ARBA" id="ARBA00023125"/>
    </source>
</evidence>
<accession>A0A167VQE9</accession>
<gene>
    <name evidence="3" type="ORF">AYM40_01350</name>
</gene>
<dbReference type="GO" id="GO:0015074">
    <property type="term" value="P:DNA integration"/>
    <property type="evidence" value="ECO:0007669"/>
    <property type="project" value="InterPro"/>
</dbReference>
<sequence length="461" mass="52625">MNYRVYFSDSGTTTKAGFGKVAHLPCIFDSRPGYHRAASRYLIDRGLGVWNPKARGVAIETIAPSDQTILNYAHWLANFLEWANLRGIDLSTCTYAEHVQGRYQTEMVNGIWSRDAVGLKPSTINLRVQQACDFLTWMSDKGLRGPFHIATETVTVKSGSATSSVGHRPKEIEVRKGKVRQNKRRLRMPTDAQLDAWLSRVYAKAGDTKGLMCETILLTAMRREEVACWRVDTLPPEKKDWHINNPAAPLKQQQVRVSIKFGTKGSGYGYDHGDKIGPERSIWIPLELAERLDEYRRKHRNSALRKWVKSAPASEQRRRISETVHLFLDEHTGERITSKHLYQAWTSVELPFDGWSPHLGRDWWACSVLWRELKKHEHLLSLGVETATALLESTAMSVIRLQIQPQLGHAHDSTTMIYLQWVMDMVSVGLSVRYEAEHNNEFQIEINGETIADSKLQQRQP</sequence>
<organism evidence="3 4">
    <name type="scientific">Paraburkholderia phytofirmans OLGA172</name>
    <dbReference type="NCBI Taxonomy" id="1417228"/>
    <lineage>
        <taxon>Bacteria</taxon>
        <taxon>Pseudomonadati</taxon>
        <taxon>Pseudomonadota</taxon>
        <taxon>Betaproteobacteria</taxon>
        <taxon>Burkholderiales</taxon>
        <taxon>Burkholderiaceae</taxon>
        <taxon>Paraburkholderia</taxon>
    </lineage>
</organism>
<dbReference type="Gene3D" id="1.10.443.10">
    <property type="entry name" value="Intergrase catalytic core"/>
    <property type="match status" value="1"/>
</dbReference>
<dbReference type="KEGG" id="buz:AYM40_01350"/>
<dbReference type="InterPro" id="IPR011010">
    <property type="entry name" value="DNA_brk_join_enz"/>
</dbReference>
<dbReference type="EMBL" id="CP014578">
    <property type="protein sequence ID" value="ANB71153.1"/>
    <property type="molecule type" value="Genomic_DNA"/>
</dbReference>
<keyword evidence="4" id="KW-1185">Reference proteome</keyword>
<keyword evidence="2" id="KW-0233">DNA recombination</keyword>
<dbReference type="GO" id="GO:0006310">
    <property type="term" value="P:DNA recombination"/>
    <property type="evidence" value="ECO:0007669"/>
    <property type="project" value="UniProtKB-KW"/>
</dbReference>
<evidence type="ECO:0008006" key="5">
    <source>
        <dbReference type="Google" id="ProtNLM"/>
    </source>
</evidence>
<dbReference type="Gene3D" id="1.10.150.130">
    <property type="match status" value="1"/>
</dbReference>
<dbReference type="GO" id="GO:0003677">
    <property type="term" value="F:DNA binding"/>
    <property type="evidence" value="ECO:0007669"/>
    <property type="project" value="UniProtKB-KW"/>
</dbReference>
<keyword evidence="1" id="KW-0238">DNA-binding</keyword>
<evidence type="ECO:0000313" key="4">
    <source>
        <dbReference type="Proteomes" id="UP000076852"/>
    </source>
</evidence>
<proteinExistence type="predicted"/>
<dbReference type="STRING" id="1804984.AYM40_01350"/>